<dbReference type="GO" id="GO:0005634">
    <property type="term" value="C:nucleus"/>
    <property type="evidence" value="ECO:0007669"/>
    <property type="project" value="TreeGrafter"/>
</dbReference>
<dbReference type="PANTHER" id="PTHR24113:SF15">
    <property type="entry name" value="NACHT DOMAIN-CONTAINING PROTEIN"/>
    <property type="match status" value="1"/>
</dbReference>
<organism evidence="1 2">
    <name type="scientific">Symbiodinium pilosum</name>
    <name type="common">Dinoflagellate</name>
    <dbReference type="NCBI Taxonomy" id="2952"/>
    <lineage>
        <taxon>Eukaryota</taxon>
        <taxon>Sar</taxon>
        <taxon>Alveolata</taxon>
        <taxon>Dinophyceae</taxon>
        <taxon>Suessiales</taxon>
        <taxon>Symbiodiniaceae</taxon>
        <taxon>Symbiodinium</taxon>
    </lineage>
</organism>
<sequence length="873" mass="99091">VDLSGNTLLTDKSVVPLLQKMMKNPACSTLSCLRLRQCIRLGHPSVELLVSLIASPHGLSSLKVLDMSGIYLAVKSQLELCKALGEHANLENLMLADTGLGSNPAIKKCLENLFGCNTLTALDLSWNSFGDEVFVALGTNVAHPHVQLRSLSLSSCSSSNDATSDLAPANIMLECLAKARCLTYLDISMNRLDLGAALILEDALSGHPCLQELDVSRNPFGAPGAHFLTRLFANSHLEKLHCLEAFDMGDAFRQHFFQLCNPEGEYTLNMASPYYRAVLRLLLKICRKLNLSVKQAFSDLTCEGCVLTEQLGDYGIYEVPTSGRMTFVFSTTKASGPDVYQESVEGIAESLVLRGEMCKIRLRLDKAVLLIPVFDALQDKLPLIDALAKNFIVDYSHVEMFCKLGKSMMIPKIIQRLLHACSGGNLCRHMCLRLASTKGQYKQILRRAMLCLTFTPSNPSMHYTLHLDEPCDFHMAESLRILDRWEANAAVRSGYFDISQRGNQSQVRNERYEGRKPLYRSIVDWELPLIGTLEFDYVGGPRTVPGTVQMTDPVFEKFFQHLLQSGCRAWQQFEALRAVAPYAYLTSSQLRRLLGVIYDAEVRMHAFHVFYYRLTDIWNVKVCRARFSNAEYAQLLNKLGPVKFFPYIQPEQTQLDLDFSIHDEKLAVNLLVMLMQKEGALLLEPRYIREDGTEDKLVTGVPRAWGRFSDLPRAGTFSAKYFVAPEKRNMKTRMDFLAGFGRWKVPALKQEDVSWWSTLSDFSLDIIRFLEAMREKYNDNLEEAFRDIDGGGGNGLITLKEFDEYCDRLEDSRFRGNNRRDRFRAIFRYLDATLEGSISIEEWMQLDTVKRELDRQTGELYDFFIWRYGEMAV</sequence>
<dbReference type="InterPro" id="IPR027038">
    <property type="entry name" value="RanGap"/>
</dbReference>
<dbReference type="GO" id="GO:0005096">
    <property type="term" value="F:GTPase activator activity"/>
    <property type="evidence" value="ECO:0007669"/>
    <property type="project" value="InterPro"/>
</dbReference>
<dbReference type="PANTHER" id="PTHR24113">
    <property type="entry name" value="RAN GTPASE-ACTIVATING PROTEIN 1"/>
    <property type="match status" value="1"/>
</dbReference>
<proteinExistence type="predicted"/>
<dbReference type="OrthoDB" id="436708at2759"/>
<evidence type="ECO:0000313" key="1">
    <source>
        <dbReference type="EMBL" id="CAE7570816.1"/>
    </source>
</evidence>
<dbReference type="GO" id="GO:0005829">
    <property type="term" value="C:cytosol"/>
    <property type="evidence" value="ECO:0007669"/>
    <property type="project" value="TreeGrafter"/>
</dbReference>
<dbReference type="InterPro" id="IPR032675">
    <property type="entry name" value="LRR_dom_sf"/>
</dbReference>
<dbReference type="InterPro" id="IPR011992">
    <property type="entry name" value="EF-hand-dom_pair"/>
</dbReference>
<dbReference type="Pfam" id="PF13516">
    <property type="entry name" value="LRR_6"/>
    <property type="match status" value="2"/>
</dbReference>
<feature type="non-terminal residue" evidence="1">
    <location>
        <position position="873"/>
    </location>
</feature>
<dbReference type="InterPro" id="IPR001611">
    <property type="entry name" value="Leu-rich_rpt"/>
</dbReference>
<dbReference type="EMBL" id="CAJNIZ010037358">
    <property type="protein sequence ID" value="CAE7570816.1"/>
    <property type="molecule type" value="Genomic_DNA"/>
</dbReference>
<accession>A0A812UJ70</accession>
<dbReference type="Gene3D" id="3.80.10.10">
    <property type="entry name" value="Ribonuclease Inhibitor"/>
    <property type="match status" value="1"/>
</dbReference>
<keyword evidence="2" id="KW-1185">Reference proteome</keyword>
<dbReference type="GO" id="GO:0048471">
    <property type="term" value="C:perinuclear region of cytoplasm"/>
    <property type="evidence" value="ECO:0007669"/>
    <property type="project" value="TreeGrafter"/>
</dbReference>
<reference evidence="1" key="1">
    <citation type="submission" date="2021-02" db="EMBL/GenBank/DDBJ databases">
        <authorList>
            <person name="Dougan E. K."/>
            <person name="Rhodes N."/>
            <person name="Thang M."/>
            <person name="Chan C."/>
        </authorList>
    </citation>
    <scope>NUCLEOTIDE SEQUENCE</scope>
</reference>
<dbReference type="AlphaFoldDB" id="A0A812UJ70"/>
<name>A0A812UJ70_SYMPI</name>
<dbReference type="SUPFAM" id="SSF52047">
    <property type="entry name" value="RNI-like"/>
    <property type="match status" value="1"/>
</dbReference>
<dbReference type="Gene3D" id="1.10.238.10">
    <property type="entry name" value="EF-hand"/>
    <property type="match status" value="1"/>
</dbReference>
<feature type="non-terminal residue" evidence="1">
    <location>
        <position position="1"/>
    </location>
</feature>
<evidence type="ECO:0000313" key="2">
    <source>
        <dbReference type="Proteomes" id="UP000649617"/>
    </source>
</evidence>
<dbReference type="GO" id="GO:0031267">
    <property type="term" value="F:small GTPase binding"/>
    <property type="evidence" value="ECO:0007669"/>
    <property type="project" value="TreeGrafter"/>
</dbReference>
<dbReference type="GO" id="GO:0006913">
    <property type="term" value="P:nucleocytoplasmic transport"/>
    <property type="evidence" value="ECO:0007669"/>
    <property type="project" value="TreeGrafter"/>
</dbReference>
<gene>
    <name evidence="1" type="primary">Nlrp5</name>
    <name evidence="1" type="ORF">SPIL2461_LOCUS15364</name>
</gene>
<protein>
    <submittedName>
        <fullName evidence="1">Nlrp5 protein</fullName>
    </submittedName>
</protein>
<comment type="caution">
    <text evidence="1">The sequence shown here is derived from an EMBL/GenBank/DDBJ whole genome shotgun (WGS) entry which is preliminary data.</text>
</comment>
<dbReference type="Proteomes" id="UP000649617">
    <property type="component" value="Unassembled WGS sequence"/>
</dbReference>
<dbReference type="SUPFAM" id="SSF47473">
    <property type="entry name" value="EF-hand"/>
    <property type="match status" value="1"/>
</dbReference>